<evidence type="ECO:0000313" key="1">
    <source>
        <dbReference type="EMBL" id="CAL4975197.1"/>
    </source>
</evidence>
<reference evidence="1 2" key="2">
    <citation type="submission" date="2024-10" db="EMBL/GenBank/DDBJ databases">
        <authorList>
            <person name="Ryan C."/>
        </authorList>
    </citation>
    <scope>NUCLEOTIDE SEQUENCE [LARGE SCALE GENOMIC DNA]</scope>
</reference>
<dbReference type="EMBL" id="OZ075130">
    <property type="protein sequence ID" value="CAL4975197.1"/>
    <property type="molecule type" value="Genomic_DNA"/>
</dbReference>
<evidence type="ECO:0000313" key="2">
    <source>
        <dbReference type="Proteomes" id="UP001497457"/>
    </source>
</evidence>
<dbReference type="AlphaFoldDB" id="A0ABC9A9L9"/>
<protein>
    <submittedName>
        <fullName evidence="1">Uncharacterized protein</fullName>
    </submittedName>
</protein>
<reference evidence="2" key="1">
    <citation type="submission" date="2024-06" db="EMBL/GenBank/DDBJ databases">
        <authorList>
            <person name="Ryan C."/>
        </authorList>
    </citation>
    <scope>NUCLEOTIDE SEQUENCE [LARGE SCALE GENOMIC DNA]</scope>
</reference>
<sequence>MQCMARAAARSARAAAEGYAGRRFLATGRGAAAQRSLATVRALQQQGRMRSERLAQQKLLSEVRAMGAKVDKLGSSLGADIARRFCAAFAGYLTAATLLEIFKRRSCVGSIEKQE</sequence>
<organism evidence="1 2">
    <name type="scientific">Urochloa decumbens</name>
    <dbReference type="NCBI Taxonomy" id="240449"/>
    <lineage>
        <taxon>Eukaryota</taxon>
        <taxon>Viridiplantae</taxon>
        <taxon>Streptophyta</taxon>
        <taxon>Embryophyta</taxon>
        <taxon>Tracheophyta</taxon>
        <taxon>Spermatophyta</taxon>
        <taxon>Magnoliopsida</taxon>
        <taxon>Liliopsida</taxon>
        <taxon>Poales</taxon>
        <taxon>Poaceae</taxon>
        <taxon>PACMAD clade</taxon>
        <taxon>Panicoideae</taxon>
        <taxon>Panicodae</taxon>
        <taxon>Paniceae</taxon>
        <taxon>Melinidinae</taxon>
        <taxon>Urochloa</taxon>
    </lineage>
</organism>
<keyword evidence="2" id="KW-1185">Reference proteome</keyword>
<name>A0ABC9A9L9_9POAL</name>
<proteinExistence type="predicted"/>
<dbReference type="Proteomes" id="UP001497457">
    <property type="component" value="Chromosome 20rd"/>
</dbReference>
<gene>
    <name evidence="1" type="ORF">URODEC1_LOCUS52987</name>
</gene>
<accession>A0ABC9A9L9</accession>